<dbReference type="AlphaFoldDB" id="A0A2I2L0Z6"/>
<gene>
    <name evidence="2" type="ORF">FRACA_750010</name>
</gene>
<evidence type="ECO:0000256" key="1">
    <source>
        <dbReference type="SAM" id="MobiDB-lite"/>
    </source>
</evidence>
<keyword evidence="3" id="KW-1185">Reference proteome</keyword>
<dbReference type="Proteomes" id="UP000234331">
    <property type="component" value="Unassembled WGS sequence"/>
</dbReference>
<dbReference type="Pfam" id="PF20242">
    <property type="entry name" value="Emfourin"/>
    <property type="match status" value="1"/>
</dbReference>
<accession>A0A2I2L0Z6</accession>
<dbReference type="EMBL" id="FZMO01000542">
    <property type="protein sequence ID" value="SNQ51575.1"/>
    <property type="molecule type" value="Genomic_DNA"/>
</dbReference>
<sequence length="123" mass="13173">MTGDPGRVRVVLERSGGLLGRPTRRGLDTDELPEAAAARLRELVAVVLRDEDGRPATAGGVGAPATPRPGAGGADRFVYHLEVDHAGRRTVRTVTEPVPEPLRPLLDLLRTAPRLPPPGLRQR</sequence>
<feature type="region of interest" description="Disordered" evidence="1">
    <location>
        <begin position="53"/>
        <end position="74"/>
    </location>
</feature>
<feature type="compositionally biased region" description="Low complexity" evidence="1">
    <location>
        <begin position="55"/>
        <end position="69"/>
    </location>
</feature>
<name>A0A2I2L0Z6_9ACTN</name>
<proteinExistence type="predicted"/>
<dbReference type="InterPro" id="IPR049457">
    <property type="entry name" value="Emfourin"/>
</dbReference>
<dbReference type="RefSeq" id="WP_101835602.1">
    <property type="nucleotide sequence ID" value="NZ_FZMO01000542.1"/>
</dbReference>
<reference evidence="2 3" key="1">
    <citation type="submission" date="2017-06" db="EMBL/GenBank/DDBJ databases">
        <authorList>
            <person name="Kim H.J."/>
            <person name="Triplett B.A."/>
        </authorList>
    </citation>
    <scope>NUCLEOTIDE SEQUENCE [LARGE SCALE GENOMIC DNA]</scope>
    <source>
        <strain evidence="2">FRACA_ARgP5</strain>
    </source>
</reference>
<evidence type="ECO:0000313" key="2">
    <source>
        <dbReference type="EMBL" id="SNQ51575.1"/>
    </source>
</evidence>
<protein>
    <submittedName>
        <fullName evidence="2">Uncharacterized protein</fullName>
    </submittedName>
</protein>
<organism evidence="2 3">
    <name type="scientific">Frankia canadensis</name>
    <dbReference type="NCBI Taxonomy" id="1836972"/>
    <lineage>
        <taxon>Bacteria</taxon>
        <taxon>Bacillati</taxon>
        <taxon>Actinomycetota</taxon>
        <taxon>Actinomycetes</taxon>
        <taxon>Frankiales</taxon>
        <taxon>Frankiaceae</taxon>
        <taxon>Frankia</taxon>
    </lineage>
</organism>
<evidence type="ECO:0000313" key="3">
    <source>
        <dbReference type="Proteomes" id="UP000234331"/>
    </source>
</evidence>